<feature type="compositionally biased region" description="Basic and acidic residues" evidence="1">
    <location>
        <begin position="39"/>
        <end position="58"/>
    </location>
</feature>
<feature type="transmembrane region" description="Helical" evidence="2">
    <location>
        <begin position="400"/>
        <end position="422"/>
    </location>
</feature>
<evidence type="ECO:0000313" key="3">
    <source>
        <dbReference type="EMBL" id="CEH14620.1"/>
    </source>
</evidence>
<keyword evidence="4" id="KW-1185">Reference proteome</keyword>
<keyword evidence="2" id="KW-0812">Transmembrane</keyword>
<evidence type="ECO:0000313" key="4">
    <source>
        <dbReference type="Proteomes" id="UP000054845"/>
    </source>
</evidence>
<protein>
    <submittedName>
        <fullName evidence="3">Uncharacterized protein</fullName>
    </submittedName>
</protein>
<evidence type="ECO:0000256" key="1">
    <source>
        <dbReference type="SAM" id="MobiDB-lite"/>
    </source>
</evidence>
<feature type="region of interest" description="Disordered" evidence="1">
    <location>
        <begin position="489"/>
        <end position="508"/>
    </location>
</feature>
<feature type="compositionally biased region" description="Basic and acidic residues" evidence="1">
    <location>
        <begin position="317"/>
        <end position="327"/>
    </location>
</feature>
<dbReference type="STRING" id="401625.A0A0P1BF48"/>
<accession>A0A0P1BF48</accession>
<dbReference type="EMBL" id="CCYA01000243">
    <property type="protein sequence ID" value="CEH14620.1"/>
    <property type="molecule type" value="Genomic_DNA"/>
</dbReference>
<feature type="region of interest" description="Disordered" evidence="1">
    <location>
        <begin position="35"/>
        <end position="58"/>
    </location>
</feature>
<proteinExistence type="predicted"/>
<dbReference type="Proteomes" id="UP000054845">
    <property type="component" value="Unassembled WGS sequence"/>
</dbReference>
<evidence type="ECO:0000256" key="2">
    <source>
        <dbReference type="SAM" id="Phobius"/>
    </source>
</evidence>
<dbReference type="OrthoDB" id="1708389at2759"/>
<sequence>MSGEVVKGANGALSSSASPAVEPSLISKALGTASAQADVHARHPHQAEMSREEMPKARVAPDHVKDMHGAHAEQVPALAEGDSERAVDPGIDDLGWSQDPKVPVPVLHSIKNEELWQLIRRFNNSVAHVKFIERPPPGGMDLNIADKDPFSPEKLKSTLERIYLTVGLGFASFFKHIARVRSWHEQRRTAVFAGTYALAWLLDIVVPALISFVVLLLVSPRSRRLLFPPAPLAAISAKTGEAKVPKAGHLGSESLTGAKESFKGEAAEKEAEHAVKSISKLAVSTAIGGGHQSTGDARAKTGGQEESDEDSENYSISEKDGQVKVEEPVAALTSSAHAAQDATTADDNGTSQTAAAAVDQSLWNTMQPFLHALEDLADTWERFGNALSPMAPFSRHRARAFLGGILAPLVVLSYFTSIYVVYRSSTAGLGFAFFAQPLFDKLAISDLRKLLDEKIPNWKEYLELRNSILKGVPTNAQLTITLLRIGEANKSPLPPPPPSNVAPEPEALEGTTAGATETALGANRVKASAGVQVAKRKVGVVKKTLGPEASGDGPSSFHARFKGKRGLLLISTTATTPLQIDEIRSVKKLGGLGITGKLIVGWALDSVVADALQIETSSGQSFILSALPRRDEVFNRLVSLGKQQWEAW</sequence>
<dbReference type="Pfam" id="PF11696">
    <property type="entry name" value="DUF3292"/>
    <property type="match status" value="3"/>
</dbReference>
<dbReference type="AlphaFoldDB" id="A0A0P1BF48"/>
<keyword evidence="2" id="KW-0472">Membrane</keyword>
<feature type="region of interest" description="Disordered" evidence="1">
    <location>
        <begin position="1"/>
        <end position="20"/>
    </location>
</feature>
<keyword evidence="2" id="KW-1133">Transmembrane helix</keyword>
<dbReference type="InterPro" id="IPR021709">
    <property type="entry name" value="DUF3292"/>
</dbReference>
<reference evidence="3 4" key="1">
    <citation type="submission" date="2014-09" db="EMBL/GenBank/DDBJ databases">
        <authorList>
            <person name="Magalhaes I.L.F."/>
            <person name="Oliveira U."/>
            <person name="Santos F.R."/>
            <person name="Vidigal T.H.D.A."/>
            <person name="Brescovit A.D."/>
            <person name="Santos A.J."/>
        </authorList>
    </citation>
    <scope>NUCLEOTIDE SEQUENCE [LARGE SCALE GENOMIC DNA]</scope>
</reference>
<name>A0A0P1BF48_9BASI</name>
<feature type="transmembrane region" description="Helical" evidence="2">
    <location>
        <begin position="198"/>
        <end position="218"/>
    </location>
</feature>
<feature type="region of interest" description="Disordered" evidence="1">
    <location>
        <begin position="286"/>
        <end position="351"/>
    </location>
</feature>
<organism evidence="3 4">
    <name type="scientific">Ceraceosorus bombacis</name>
    <dbReference type="NCBI Taxonomy" id="401625"/>
    <lineage>
        <taxon>Eukaryota</taxon>
        <taxon>Fungi</taxon>
        <taxon>Dikarya</taxon>
        <taxon>Basidiomycota</taxon>
        <taxon>Ustilaginomycotina</taxon>
        <taxon>Exobasidiomycetes</taxon>
        <taxon>Ceraceosorales</taxon>
        <taxon>Ceraceosoraceae</taxon>
        <taxon>Ceraceosorus</taxon>
    </lineage>
</organism>
<dbReference type="PANTHER" id="PTHR38694:SF1">
    <property type="entry name" value="PEROXIN DOMAIN-CONTAINING PROTEIN"/>
    <property type="match status" value="1"/>
</dbReference>
<dbReference type="PANTHER" id="PTHR38694">
    <property type="entry name" value="CONSERVED EXPRESSED PROTEIN"/>
    <property type="match status" value="1"/>
</dbReference>
<feature type="compositionally biased region" description="Low complexity" evidence="1">
    <location>
        <begin position="333"/>
        <end position="347"/>
    </location>
</feature>